<feature type="compositionally biased region" description="Polar residues" evidence="2">
    <location>
        <begin position="116"/>
        <end position="125"/>
    </location>
</feature>
<dbReference type="InterPro" id="IPR003960">
    <property type="entry name" value="ATPase_AAA_CS"/>
</dbReference>
<feature type="region of interest" description="Disordered" evidence="2">
    <location>
        <begin position="91"/>
        <end position="369"/>
    </location>
</feature>
<dbReference type="Pfam" id="PF07106">
    <property type="entry name" value="WHD_TBPIP"/>
    <property type="match status" value="1"/>
</dbReference>
<feature type="region of interest" description="Disordered" evidence="2">
    <location>
        <begin position="397"/>
        <end position="470"/>
    </location>
</feature>
<organism evidence="4 5">
    <name type="scientific">Alternaria dauci</name>
    <dbReference type="NCBI Taxonomy" id="48095"/>
    <lineage>
        <taxon>Eukaryota</taxon>
        <taxon>Fungi</taxon>
        <taxon>Dikarya</taxon>
        <taxon>Ascomycota</taxon>
        <taxon>Pezizomycotina</taxon>
        <taxon>Dothideomycetes</taxon>
        <taxon>Pleosporomycetidae</taxon>
        <taxon>Pleosporales</taxon>
        <taxon>Pleosporineae</taxon>
        <taxon>Pleosporaceae</taxon>
        <taxon>Alternaria</taxon>
        <taxon>Alternaria sect. Porri</taxon>
    </lineage>
</organism>
<dbReference type="SMART" id="SM00382">
    <property type="entry name" value="AAA"/>
    <property type="match status" value="1"/>
</dbReference>
<feature type="compositionally biased region" description="Polar residues" evidence="2">
    <location>
        <begin position="400"/>
        <end position="409"/>
    </location>
</feature>
<dbReference type="Pfam" id="PF00004">
    <property type="entry name" value="AAA"/>
    <property type="match status" value="1"/>
</dbReference>
<dbReference type="InterPro" id="IPR003959">
    <property type="entry name" value="ATPase_AAA_core"/>
</dbReference>
<sequence>MRANTTQKAYDEAFLACSTAVYFEGQSNEKEALRSWKTALDHIYYHNARRNPSTYRPASETEKALIESLRQLELQCKERVDLLEALEKSRKESKESLASQSSDNDAPTPPPHGVPLSQNDASGTSPWLGGGSIPPIEYTDLSRPPPLPYRPAMAPRKSSGTGSIADNSLTQTRSASTFSPGTVGEKATRTPSPEKSGRMLRTLRPGRESKPSSAKLPSSLRSRPDASKAATQAWSVKATAASSRPALATNSSTNSITPSARSSIDKPAVGRPSAYCSKSEVQQPPTQAPFYFRAGEGSASTAYAVPPPGGEINTEPVKSPAPERTTPTIPRKSVGLTQMLSSQGTSTALPSYRKEYPKPTPDPRSLAASAAAYSYGDNGAERGGVIWDPTTRRLIPKPASSYSKAGNNLEQEDSPESIPLEEDGELLKQRPSPVRKGRARGNSMRAELPDTPSTDSTEADQDSEETDEWKQRTEEIMKNLPRGVDKEAARQILNEIVIQGDEVHWDDVSGLEVAKSALKETVVYPFLRPDLFMGLREPARGMLLFGPPGTGKTMLARAVATESKSTFFAISASSLTSKFLGESEKLVRALFQLAKMLAPSIIFVDEIDSLLSSRSGSGEHEASRRIKTEFLIQWSDLQKAAAGSAVNDKDKERGDATRVLVLAATNLPWAIDEAARRRFVRRQYIPLPEDWVRKQQVKTLLSHQKHELSDHDLDCLVKLTEGFSGSDITALAKDAAMGPLRSLGEKLLSMTMDQIRPIRFQDFIASLQTIRPSYSMAPRKKTEEKPTANEASDLVLEYLRKQNRPYSAIDVSANLHNKVTKASAAKILKDLHEQKAIEGRAAGKQIVYHALQNVAEAYTTEQLAALDESILDVRTRTTSLLASAKNLRSSLSSLNSTLSTAELIANVSALETERTEIETRLDGLKKGKAKKITATEREAIEKEWKKSIRVAKTRKKIATEMWKEIEDMLPDQQAREEHRERFDLDG</sequence>
<evidence type="ECO:0000259" key="3">
    <source>
        <dbReference type="SMART" id="SM00382"/>
    </source>
</evidence>
<dbReference type="InterPro" id="IPR003593">
    <property type="entry name" value="AAA+_ATPase"/>
</dbReference>
<dbReference type="EMBL" id="JBHGVX010000001">
    <property type="protein sequence ID" value="KAL1800202.1"/>
    <property type="molecule type" value="Genomic_DNA"/>
</dbReference>
<feature type="compositionally biased region" description="Acidic residues" evidence="2">
    <location>
        <begin position="457"/>
        <end position="467"/>
    </location>
</feature>
<dbReference type="RefSeq" id="XP_069310786.1">
    <property type="nucleotide sequence ID" value="XM_069447851.1"/>
</dbReference>
<dbReference type="Proteomes" id="UP001578633">
    <property type="component" value="Chromosome 1"/>
</dbReference>
<feature type="compositionally biased region" description="Acidic residues" evidence="2">
    <location>
        <begin position="410"/>
        <end position="424"/>
    </location>
</feature>
<keyword evidence="5" id="KW-1185">Reference proteome</keyword>
<proteinExistence type="inferred from homology"/>
<protein>
    <recommendedName>
        <fullName evidence="3">AAA+ ATPase domain-containing protein</fullName>
    </recommendedName>
</protein>
<evidence type="ECO:0000313" key="5">
    <source>
        <dbReference type="Proteomes" id="UP001578633"/>
    </source>
</evidence>
<dbReference type="PANTHER" id="PTHR23074:SF17">
    <property type="entry name" value="FIDGETIN-LIKE PROTEIN 1"/>
    <property type="match status" value="1"/>
</dbReference>
<feature type="compositionally biased region" description="Polar residues" evidence="2">
    <location>
        <begin position="335"/>
        <end position="349"/>
    </location>
</feature>
<dbReference type="Gene3D" id="1.10.8.60">
    <property type="match status" value="1"/>
</dbReference>
<feature type="compositionally biased region" description="Polar residues" evidence="2">
    <location>
        <begin position="158"/>
        <end position="180"/>
    </location>
</feature>
<dbReference type="InterPro" id="IPR027417">
    <property type="entry name" value="P-loop_NTPase"/>
</dbReference>
<reference evidence="4 5" key="1">
    <citation type="submission" date="2024-09" db="EMBL/GenBank/DDBJ databases">
        <title>T2T genomes of carrot and Alternaria dauci and their utility for understanding host-pathogen interaction during carrot leaf blight disease.</title>
        <authorList>
            <person name="Liu W."/>
            <person name="Xu S."/>
            <person name="Ou C."/>
            <person name="Liu X."/>
            <person name="Zhuang F."/>
            <person name="Deng X.W."/>
        </authorList>
    </citation>
    <scope>NUCLEOTIDE SEQUENCE [LARGE SCALE GENOMIC DNA]</scope>
    <source>
        <strain evidence="4 5">A2016</strain>
    </source>
</reference>
<feature type="compositionally biased region" description="Polar residues" evidence="2">
    <location>
        <begin position="96"/>
        <end position="105"/>
    </location>
</feature>
<comment type="caution">
    <text evidence="4">The sequence shown here is derived from an EMBL/GenBank/DDBJ whole genome shotgun (WGS) entry which is preliminary data.</text>
</comment>
<dbReference type="InterPro" id="IPR041569">
    <property type="entry name" value="AAA_lid_3"/>
</dbReference>
<dbReference type="SUPFAM" id="SSF52540">
    <property type="entry name" value="P-loop containing nucleoside triphosphate hydrolases"/>
    <property type="match status" value="1"/>
</dbReference>
<feature type="compositionally biased region" description="Polar residues" evidence="2">
    <location>
        <begin position="248"/>
        <end position="262"/>
    </location>
</feature>
<gene>
    <name evidence="4" type="ORF">ACET3X_000544</name>
</gene>
<dbReference type="PANTHER" id="PTHR23074">
    <property type="entry name" value="AAA DOMAIN-CONTAINING"/>
    <property type="match status" value="1"/>
</dbReference>
<dbReference type="InterPro" id="IPR010776">
    <property type="entry name" value="Hop2_WH_dom"/>
</dbReference>
<comment type="similarity">
    <text evidence="1">Belongs to the AAA ATPase family.</text>
</comment>
<feature type="compositionally biased region" description="Low complexity" evidence="2">
    <location>
        <begin position="211"/>
        <end position="221"/>
    </location>
</feature>
<feature type="domain" description="AAA+ ATPase" evidence="3">
    <location>
        <begin position="538"/>
        <end position="689"/>
    </location>
</feature>
<name>A0ABR3UV98_9PLEO</name>
<accession>A0ABR3UV98</accession>
<dbReference type="InterPro" id="IPR036388">
    <property type="entry name" value="WH-like_DNA-bd_sf"/>
</dbReference>
<dbReference type="Gene3D" id="3.40.50.300">
    <property type="entry name" value="P-loop containing nucleotide triphosphate hydrolases"/>
    <property type="match status" value="1"/>
</dbReference>
<dbReference type="PROSITE" id="PS00674">
    <property type="entry name" value="AAA"/>
    <property type="match status" value="1"/>
</dbReference>
<dbReference type="Pfam" id="PF17862">
    <property type="entry name" value="AAA_lid_3"/>
    <property type="match status" value="1"/>
</dbReference>
<dbReference type="Gene3D" id="1.10.10.10">
    <property type="entry name" value="Winged helix-like DNA-binding domain superfamily/Winged helix DNA-binding domain"/>
    <property type="match status" value="1"/>
</dbReference>
<dbReference type="GeneID" id="96080866"/>
<evidence type="ECO:0000256" key="2">
    <source>
        <dbReference type="SAM" id="MobiDB-lite"/>
    </source>
</evidence>
<evidence type="ECO:0000256" key="1">
    <source>
        <dbReference type="ARBA" id="ARBA00006914"/>
    </source>
</evidence>
<evidence type="ECO:0000313" key="4">
    <source>
        <dbReference type="EMBL" id="KAL1800202.1"/>
    </source>
</evidence>
<dbReference type="InterPro" id="IPR050304">
    <property type="entry name" value="MT-severing_AAA_ATPase"/>
</dbReference>